<evidence type="ECO:0000313" key="2">
    <source>
        <dbReference type="EMBL" id="KAL1402519.1"/>
    </source>
</evidence>
<sequence>MNLNYRQEQEQLLKQQQQPQPKSDKLIQQKDSVDEKPTMPTSTHLRQLTYQPRLWWPLLSVKNLSPAEPKQSPEVTEKETEGSSSPNVEPFSIAEEAHESASMYLIDIPFRGRVEWVKFQRAGKAGVPVNNEMFHLNPVSEQASVEEIVQLSVGQLCSKCQVSRVNIRPLTWDVPSKRFNDSQ</sequence>
<feature type="region of interest" description="Disordered" evidence="1">
    <location>
        <begin position="66"/>
        <end position="90"/>
    </location>
</feature>
<keyword evidence="3" id="KW-1185">Reference proteome</keyword>
<proteinExistence type="predicted"/>
<name>A0ABD1DRZ7_CULPP</name>
<dbReference type="AlphaFoldDB" id="A0ABD1DRZ7"/>
<evidence type="ECO:0000313" key="3">
    <source>
        <dbReference type="Proteomes" id="UP001562425"/>
    </source>
</evidence>
<protein>
    <submittedName>
        <fullName evidence="2">Uncharacterized protein</fullName>
    </submittedName>
</protein>
<dbReference type="Proteomes" id="UP001562425">
    <property type="component" value="Unassembled WGS sequence"/>
</dbReference>
<organism evidence="2 3">
    <name type="scientific">Culex pipiens pipiens</name>
    <name type="common">Northern house mosquito</name>
    <dbReference type="NCBI Taxonomy" id="38569"/>
    <lineage>
        <taxon>Eukaryota</taxon>
        <taxon>Metazoa</taxon>
        <taxon>Ecdysozoa</taxon>
        <taxon>Arthropoda</taxon>
        <taxon>Hexapoda</taxon>
        <taxon>Insecta</taxon>
        <taxon>Pterygota</taxon>
        <taxon>Neoptera</taxon>
        <taxon>Endopterygota</taxon>
        <taxon>Diptera</taxon>
        <taxon>Nematocera</taxon>
        <taxon>Culicoidea</taxon>
        <taxon>Culicidae</taxon>
        <taxon>Culicinae</taxon>
        <taxon>Culicini</taxon>
        <taxon>Culex</taxon>
        <taxon>Culex</taxon>
    </lineage>
</organism>
<comment type="caution">
    <text evidence="2">The sequence shown here is derived from an EMBL/GenBank/DDBJ whole genome shotgun (WGS) entry which is preliminary data.</text>
</comment>
<feature type="compositionally biased region" description="Basic and acidic residues" evidence="1">
    <location>
        <begin position="22"/>
        <end position="37"/>
    </location>
</feature>
<feature type="region of interest" description="Disordered" evidence="1">
    <location>
        <begin position="1"/>
        <end position="44"/>
    </location>
</feature>
<dbReference type="EMBL" id="JBEHCU010002876">
    <property type="protein sequence ID" value="KAL1402519.1"/>
    <property type="molecule type" value="Genomic_DNA"/>
</dbReference>
<evidence type="ECO:0000256" key="1">
    <source>
        <dbReference type="SAM" id="MobiDB-lite"/>
    </source>
</evidence>
<feature type="compositionally biased region" description="Low complexity" evidence="1">
    <location>
        <begin position="10"/>
        <end position="21"/>
    </location>
</feature>
<reference evidence="2 3" key="1">
    <citation type="submission" date="2024-05" db="EMBL/GenBank/DDBJ databases">
        <title>Culex pipiens pipiens assembly and annotation.</title>
        <authorList>
            <person name="Alout H."/>
            <person name="Durand T."/>
        </authorList>
    </citation>
    <scope>NUCLEOTIDE SEQUENCE [LARGE SCALE GENOMIC DNA]</scope>
    <source>
        <strain evidence="2">HA-2024</strain>
        <tissue evidence="2">Whole body</tissue>
    </source>
</reference>
<accession>A0ABD1DRZ7</accession>
<gene>
    <name evidence="2" type="ORF">pipiens_019727</name>
</gene>